<dbReference type="InterPro" id="IPR000700">
    <property type="entry name" value="PAS-assoc_C"/>
</dbReference>
<dbReference type="SUPFAM" id="SSF55785">
    <property type="entry name" value="PYP-like sensor domain (PAS domain)"/>
    <property type="match status" value="3"/>
</dbReference>
<keyword evidence="3" id="KW-0597">Phosphoprotein</keyword>
<dbReference type="GO" id="GO:0000155">
    <property type="term" value="F:phosphorelay sensor kinase activity"/>
    <property type="evidence" value="ECO:0007669"/>
    <property type="project" value="InterPro"/>
</dbReference>
<dbReference type="Pfam" id="PF13426">
    <property type="entry name" value="PAS_9"/>
    <property type="match status" value="2"/>
</dbReference>
<organism evidence="9 10">
    <name type="scientific">Bizionia echini</name>
    <dbReference type="NCBI Taxonomy" id="649333"/>
    <lineage>
        <taxon>Bacteria</taxon>
        <taxon>Pseudomonadati</taxon>
        <taxon>Bacteroidota</taxon>
        <taxon>Flavobacteriia</taxon>
        <taxon>Flavobacteriales</taxon>
        <taxon>Flavobacteriaceae</taxon>
        <taxon>Bizionia</taxon>
    </lineage>
</organism>
<protein>
    <recommendedName>
        <fullName evidence="2">histidine kinase</fullName>
        <ecNumber evidence="2">2.7.13.3</ecNumber>
    </recommendedName>
</protein>
<dbReference type="Proteomes" id="UP000198705">
    <property type="component" value="Unassembled WGS sequence"/>
</dbReference>
<dbReference type="PANTHER" id="PTHR43304">
    <property type="entry name" value="PHYTOCHROME-LIKE PROTEIN CPH1"/>
    <property type="match status" value="1"/>
</dbReference>
<evidence type="ECO:0000259" key="8">
    <source>
        <dbReference type="PROSITE" id="PS50113"/>
    </source>
</evidence>
<dbReference type="OrthoDB" id="1388568at2"/>
<evidence type="ECO:0000256" key="4">
    <source>
        <dbReference type="ARBA" id="ARBA00022679"/>
    </source>
</evidence>
<dbReference type="EC" id="2.7.13.3" evidence="2"/>
<dbReference type="PRINTS" id="PR00344">
    <property type="entry name" value="BCTRLSENSOR"/>
</dbReference>
<comment type="catalytic activity">
    <reaction evidence="1">
        <text>ATP + protein L-histidine = ADP + protein N-phospho-L-histidine.</text>
        <dbReference type="EC" id="2.7.13.3"/>
    </reaction>
</comment>
<feature type="domain" description="PAC" evidence="8">
    <location>
        <begin position="339"/>
        <end position="389"/>
    </location>
</feature>
<dbReference type="PROSITE" id="PS50113">
    <property type="entry name" value="PAC"/>
    <property type="match status" value="2"/>
</dbReference>
<evidence type="ECO:0000256" key="5">
    <source>
        <dbReference type="ARBA" id="ARBA00022777"/>
    </source>
</evidence>
<dbReference type="Pfam" id="PF08448">
    <property type="entry name" value="PAS_4"/>
    <property type="match status" value="1"/>
</dbReference>
<dbReference type="PANTHER" id="PTHR43304:SF1">
    <property type="entry name" value="PAC DOMAIN-CONTAINING PROTEIN"/>
    <property type="match status" value="1"/>
</dbReference>
<evidence type="ECO:0000313" key="10">
    <source>
        <dbReference type="Proteomes" id="UP000198705"/>
    </source>
</evidence>
<dbReference type="InterPro" id="IPR036097">
    <property type="entry name" value="HisK_dim/P_sf"/>
</dbReference>
<evidence type="ECO:0000256" key="3">
    <source>
        <dbReference type="ARBA" id="ARBA00022553"/>
    </source>
</evidence>
<gene>
    <name evidence="9" type="ORF">SAMN04487989_101286</name>
</gene>
<dbReference type="SMART" id="SM00387">
    <property type="entry name" value="HATPase_c"/>
    <property type="match status" value="1"/>
</dbReference>
<evidence type="ECO:0000256" key="1">
    <source>
        <dbReference type="ARBA" id="ARBA00000085"/>
    </source>
</evidence>
<dbReference type="Gene3D" id="1.10.287.130">
    <property type="match status" value="1"/>
</dbReference>
<name>A0A1I4YUL3_9FLAO</name>
<dbReference type="PROSITE" id="PS50112">
    <property type="entry name" value="PAS"/>
    <property type="match status" value="1"/>
</dbReference>
<keyword evidence="4" id="KW-0808">Transferase</keyword>
<dbReference type="InterPro" id="IPR052162">
    <property type="entry name" value="Sensor_kinase/Photoreceptor"/>
</dbReference>
<evidence type="ECO:0000256" key="2">
    <source>
        <dbReference type="ARBA" id="ARBA00012438"/>
    </source>
</evidence>
<evidence type="ECO:0000259" key="6">
    <source>
        <dbReference type="PROSITE" id="PS50109"/>
    </source>
</evidence>
<dbReference type="EMBL" id="FOVN01000001">
    <property type="protein sequence ID" value="SFN41453.1"/>
    <property type="molecule type" value="Genomic_DNA"/>
</dbReference>
<dbReference type="InterPro" id="IPR000014">
    <property type="entry name" value="PAS"/>
</dbReference>
<accession>A0A1I4YUL3</accession>
<dbReference type="InterPro" id="IPR036890">
    <property type="entry name" value="HATPase_C_sf"/>
</dbReference>
<feature type="domain" description="PAS" evidence="7">
    <location>
        <begin position="261"/>
        <end position="307"/>
    </location>
</feature>
<dbReference type="SUPFAM" id="SSF47384">
    <property type="entry name" value="Homodimeric domain of signal transducing histidine kinase"/>
    <property type="match status" value="1"/>
</dbReference>
<dbReference type="Pfam" id="PF02518">
    <property type="entry name" value="HATPase_c"/>
    <property type="match status" value="1"/>
</dbReference>
<dbReference type="RefSeq" id="WP_092206743.1">
    <property type="nucleotide sequence ID" value="NZ_FOVN01000001.1"/>
</dbReference>
<dbReference type="SMART" id="SM00086">
    <property type="entry name" value="PAC"/>
    <property type="match status" value="2"/>
</dbReference>
<feature type="domain" description="Histidine kinase" evidence="6">
    <location>
        <begin position="400"/>
        <end position="615"/>
    </location>
</feature>
<dbReference type="SUPFAM" id="SSF55874">
    <property type="entry name" value="ATPase domain of HSP90 chaperone/DNA topoisomerase II/histidine kinase"/>
    <property type="match status" value="1"/>
</dbReference>
<dbReference type="CDD" id="cd00130">
    <property type="entry name" value="PAS"/>
    <property type="match status" value="2"/>
</dbReference>
<dbReference type="InterPro" id="IPR005467">
    <property type="entry name" value="His_kinase_dom"/>
</dbReference>
<dbReference type="NCBIfam" id="TIGR00229">
    <property type="entry name" value="sensory_box"/>
    <property type="match status" value="1"/>
</dbReference>
<dbReference type="PROSITE" id="PS50109">
    <property type="entry name" value="HIS_KIN"/>
    <property type="match status" value="1"/>
</dbReference>
<dbReference type="SMART" id="SM00091">
    <property type="entry name" value="PAS"/>
    <property type="match status" value="2"/>
</dbReference>
<dbReference type="STRING" id="649333.SAMN04487989_101286"/>
<proteinExistence type="predicted"/>
<keyword evidence="10" id="KW-1185">Reference proteome</keyword>
<evidence type="ECO:0000259" key="7">
    <source>
        <dbReference type="PROSITE" id="PS50112"/>
    </source>
</evidence>
<feature type="domain" description="PAC" evidence="8">
    <location>
        <begin position="83"/>
        <end position="137"/>
    </location>
</feature>
<dbReference type="InterPro" id="IPR035965">
    <property type="entry name" value="PAS-like_dom_sf"/>
</dbReference>
<evidence type="ECO:0000313" key="9">
    <source>
        <dbReference type="EMBL" id="SFN41453.1"/>
    </source>
</evidence>
<dbReference type="Gene3D" id="3.30.565.10">
    <property type="entry name" value="Histidine kinase-like ATPase, C-terminal domain"/>
    <property type="match status" value="1"/>
</dbReference>
<dbReference type="InterPro" id="IPR003594">
    <property type="entry name" value="HATPase_dom"/>
</dbReference>
<sequence length="622" mass="70404">MSKELEYTNSNIQEKALLASLDSHLIVAISDAVGRIIYQNENFTKILNVPRNSTIGQANHLLNALIQSKTVFWEIWKAILAGETWRGILFHKSDNGKSHWLDTTIEPVKNEEGQVIKYITVGSDITNYYCNNTSKNSIQCQEKRLIENFTDDVLYINKYGKIINTSKSAINNSYNSIIGLYIYDFVNPVNHDYIKNQVEKVFTKGKVCKYQSMGLSEKGNQVFFISKLKPVFNLDNEIIYATIKSKKLKNSAKATSQLKAIETKYSNIFQSINVGILVVANSVGNIIEWNKGAELAFGYSSSEIIGEPLTVLISKNQVDTGVKELLKAKDKLDNDTYGDNIEMLGLRKNGEEFPVEFAMSNWQNGKEKFYCAFMLDISKRKKLEEKLKKTTKDLELFLYRSAHDLKAPLTSAEGLLHLLKEEKLNNRTTLLVNMLDETLEKGRLLLDDLAFASIISEKRRDITMIDFDEKINKALVALNGIKNFDNIKFEVAINQRADFYFNQELIDSIVQNLIHNTVCFAKPETNNIIPTTCIQINVSDTHAFITVSDNGLGIHEDHIDKVFDLYFKASTVHTEGTGLGLYIVKRIAEDFNGSVRVTSKLNEGTTFEVQLPNLKEGNVNND</sequence>
<dbReference type="Gene3D" id="3.30.450.20">
    <property type="entry name" value="PAS domain"/>
    <property type="match status" value="2"/>
</dbReference>
<keyword evidence="5" id="KW-0418">Kinase</keyword>
<dbReference type="InterPro" id="IPR004358">
    <property type="entry name" value="Sig_transdc_His_kin-like_C"/>
</dbReference>
<dbReference type="InterPro" id="IPR001610">
    <property type="entry name" value="PAC"/>
</dbReference>
<reference evidence="10" key="1">
    <citation type="submission" date="2016-10" db="EMBL/GenBank/DDBJ databases">
        <authorList>
            <person name="Varghese N."/>
            <person name="Submissions S."/>
        </authorList>
    </citation>
    <scope>NUCLEOTIDE SEQUENCE [LARGE SCALE GENOMIC DNA]</scope>
    <source>
        <strain evidence="10">DSM 23925</strain>
    </source>
</reference>
<dbReference type="AlphaFoldDB" id="A0A1I4YUL3"/>
<dbReference type="InterPro" id="IPR013656">
    <property type="entry name" value="PAS_4"/>
</dbReference>